<comment type="function">
    <text evidence="2">Catalyzes the reduction of dTDP-6-deoxy-L-lyxo-4-hexulose to yield dTDP-L-rhamnose.</text>
</comment>
<evidence type="ECO:0000256" key="2">
    <source>
        <dbReference type="RuleBase" id="RU364082"/>
    </source>
</evidence>
<dbReference type="InterPro" id="IPR036291">
    <property type="entry name" value="NAD(P)-bd_dom_sf"/>
</dbReference>
<dbReference type="PANTHER" id="PTHR10491">
    <property type="entry name" value="DTDP-4-DEHYDRORHAMNOSE REDUCTASE"/>
    <property type="match status" value="1"/>
</dbReference>
<evidence type="ECO:0000256" key="1">
    <source>
        <dbReference type="ARBA" id="ARBA00010944"/>
    </source>
</evidence>
<dbReference type="Gene3D" id="3.40.50.720">
    <property type="entry name" value="NAD(P)-binding Rossmann-like Domain"/>
    <property type="match status" value="1"/>
</dbReference>
<accession>A0A1F8FC40</accession>
<gene>
    <name evidence="4" type="ORF">A3J46_00360</name>
</gene>
<evidence type="ECO:0000259" key="3">
    <source>
        <dbReference type="Pfam" id="PF04321"/>
    </source>
</evidence>
<protein>
    <recommendedName>
        <fullName evidence="2">dTDP-4-dehydrorhamnose reductase</fullName>
        <ecNumber evidence="2">1.1.1.133</ecNumber>
    </recommendedName>
</protein>
<dbReference type="EMBL" id="MGJP01000025">
    <property type="protein sequence ID" value="OGN09819.1"/>
    <property type="molecule type" value="Genomic_DNA"/>
</dbReference>
<comment type="caution">
    <text evidence="4">The sequence shown here is derived from an EMBL/GenBank/DDBJ whole genome shotgun (WGS) entry which is preliminary data.</text>
</comment>
<sequence length="287" mass="32179">MKILIYGQGWIGTQISLFLNRKCLFGKARIENYKDVAAELDGIKPDVVINAAGRTGDPNIDWCLDHRAETAESNTFGPAVLARACAERDIYLVHLSTGCLWNEYPPDKPKGFCEIDEPKPNSFYSITKVGGEAWVFWLHARSLILRIRMPFGNRPHKRSLITKLLSIPDGGVLINEPNSLTCISDFIMVLGDLIDVRATGIYHVVNPGPVRNHDIIQMCYDEGIIDRLPELELVGKDEFHARNVTRDGRSNCILDTTKLESTLGFRLRHSNEALASCINCLEMLKSL</sequence>
<dbReference type="GO" id="GO:0006556">
    <property type="term" value="P:S-adenosylmethionine biosynthetic process"/>
    <property type="evidence" value="ECO:0007669"/>
    <property type="project" value="TreeGrafter"/>
</dbReference>
<dbReference type="GO" id="GO:0048269">
    <property type="term" value="C:methionine adenosyltransferase complex"/>
    <property type="evidence" value="ECO:0007669"/>
    <property type="project" value="TreeGrafter"/>
</dbReference>
<feature type="domain" description="RmlD-like substrate binding" evidence="3">
    <location>
        <begin position="2"/>
        <end position="280"/>
    </location>
</feature>
<dbReference type="PANTHER" id="PTHR10491:SF4">
    <property type="entry name" value="METHIONINE ADENOSYLTRANSFERASE 2 SUBUNIT BETA"/>
    <property type="match status" value="1"/>
</dbReference>
<comment type="pathway">
    <text evidence="2">Carbohydrate biosynthesis; dTDP-L-rhamnose biosynthesis.</text>
</comment>
<dbReference type="InterPro" id="IPR029903">
    <property type="entry name" value="RmlD-like-bd"/>
</dbReference>
<dbReference type="Proteomes" id="UP000177167">
    <property type="component" value="Unassembled WGS sequence"/>
</dbReference>
<comment type="similarity">
    <text evidence="1 2">Belongs to the dTDP-4-dehydrorhamnose reductase family.</text>
</comment>
<reference evidence="4 5" key="1">
    <citation type="journal article" date="2016" name="Nat. Commun.">
        <title>Thousands of microbial genomes shed light on interconnected biogeochemical processes in an aquifer system.</title>
        <authorList>
            <person name="Anantharaman K."/>
            <person name="Brown C.T."/>
            <person name="Hug L.A."/>
            <person name="Sharon I."/>
            <person name="Castelle C.J."/>
            <person name="Probst A.J."/>
            <person name="Thomas B.C."/>
            <person name="Singh A."/>
            <person name="Wilkins M.J."/>
            <person name="Karaoz U."/>
            <person name="Brodie E.L."/>
            <person name="Williams K.H."/>
            <person name="Hubbard S.S."/>
            <person name="Banfield J.F."/>
        </authorList>
    </citation>
    <scope>NUCLEOTIDE SEQUENCE [LARGE SCALE GENOMIC DNA]</scope>
</reference>
<name>A0A1F8FC40_9BACT</name>
<evidence type="ECO:0000313" key="5">
    <source>
        <dbReference type="Proteomes" id="UP000177167"/>
    </source>
</evidence>
<dbReference type="GO" id="GO:0008831">
    <property type="term" value="F:dTDP-4-dehydrorhamnose reductase activity"/>
    <property type="evidence" value="ECO:0007669"/>
    <property type="project" value="UniProtKB-EC"/>
</dbReference>
<dbReference type="AlphaFoldDB" id="A0A1F8FC40"/>
<evidence type="ECO:0000313" key="4">
    <source>
        <dbReference type="EMBL" id="OGN09819.1"/>
    </source>
</evidence>
<dbReference type="GO" id="GO:0048270">
    <property type="term" value="F:methionine adenosyltransferase regulator activity"/>
    <property type="evidence" value="ECO:0007669"/>
    <property type="project" value="TreeGrafter"/>
</dbReference>
<dbReference type="InterPro" id="IPR005913">
    <property type="entry name" value="dTDP_dehydrorham_reduct"/>
</dbReference>
<organism evidence="4 5">
    <name type="scientific">Candidatus Yanofskybacteria bacterium RIFCSPHIGHO2_02_FULL_41_11</name>
    <dbReference type="NCBI Taxonomy" id="1802675"/>
    <lineage>
        <taxon>Bacteria</taxon>
        <taxon>Candidatus Yanofskyibacteriota</taxon>
    </lineage>
</organism>
<dbReference type="EC" id="1.1.1.133" evidence="2"/>
<keyword evidence="2" id="KW-0560">Oxidoreductase</keyword>
<dbReference type="Pfam" id="PF04321">
    <property type="entry name" value="RmlD_sub_bind"/>
    <property type="match status" value="1"/>
</dbReference>
<dbReference type="SUPFAM" id="SSF51735">
    <property type="entry name" value="NAD(P)-binding Rossmann-fold domains"/>
    <property type="match status" value="1"/>
</dbReference>
<keyword evidence="2" id="KW-0521">NADP</keyword>
<proteinExistence type="inferred from homology"/>